<name>A0A453P3W6_AEGTS</name>
<evidence type="ECO:0000313" key="2">
    <source>
        <dbReference type="EnsemblPlants" id="AET6Gv20596700.15"/>
    </source>
</evidence>
<reference evidence="3" key="1">
    <citation type="journal article" date="2014" name="Science">
        <title>Ancient hybridizations among the ancestral genomes of bread wheat.</title>
        <authorList>
            <consortium name="International Wheat Genome Sequencing Consortium,"/>
            <person name="Marcussen T."/>
            <person name="Sandve S.R."/>
            <person name="Heier L."/>
            <person name="Spannagl M."/>
            <person name="Pfeifer M."/>
            <person name="Jakobsen K.S."/>
            <person name="Wulff B.B."/>
            <person name="Steuernagel B."/>
            <person name="Mayer K.F."/>
            <person name="Olsen O.A."/>
        </authorList>
    </citation>
    <scope>NUCLEOTIDE SEQUENCE [LARGE SCALE GENOMIC DNA]</scope>
    <source>
        <strain evidence="3">cv. AL8/78</strain>
    </source>
</reference>
<keyword evidence="3" id="KW-1185">Reference proteome</keyword>
<feature type="domain" description="PTBP1-like RNA recognition motif 2" evidence="1">
    <location>
        <begin position="3"/>
        <end position="82"/>
    </location>
</feature>
<evidence type="ECO:0000313" key="3">
    <source>
        <dbReference type="Proteomes" id="UP000015105"/>
    </source>
</evidence>
<proteinExistence type="predicted"/>
<dbReference type="AlphaFoldDB" id="A0A453P3W6"/>
<organism evidence="2 3">
    <name type="scientific">Aegilops tauschii subsp. strangulata</name>
    <name type="common">Goatgrass</name>
    <dbReference type="NCBI Taxonomy" id="200361"/>
    <lineage>
        <taxon>Eukaryota</taxon>
        <taxon>Viridiplantae</taxon>
        <taxon>Streptophyta</taxon>
        <taxon>Embryophyta</taxon>
        <taxon>Tracheophyta</taxon>
        <taxon>Spermatophyta</taxon>
        <taxon>Magnoliopsida</taxon>
        <taxon>Liliopsida</taxon>
        <taxon>Poales</taxon>
        <taxon>Poaceae</taxon>
        <taxon>BOP clade</taxon>
        <taxon>Pooideae</taxon>
        <taxon>Triticodae</taxon>
        <taxon>Triticeae</taxon>
        <taxon>Triticinae</taxon>
        <taxon>Aegilops</taxon>
    </lineage>
</organism>
<accession>A0A453P3W6</accession>
<reference evidence="2" key="5">
    <citation type="journal article" date="2021" name="G3 (Bethesda)">
        <title>Aegilops tauschii genome assembly Aet v5.0 features greater sequence contiguity and improved annotation.</title>
        <authorList>
            <person name="Wang L."/>
            <person name="Zhu T."/>
            <person name="Rodriguez J.C."/>
            <person name="Deal K.R."/>
            <person name="Dubcovsky J."/>
            <person name="McGuire P.E."/>
            <person name="Lux T."/>
            <person name="Spannagl M."/>
            <person name="Mayer K.F.X."/>
            <person name="Baldrich P."/>
            <person name="Meyers B.C."/>
            <person name="Huo N."/>
            <person name="Gu Y.Q."/>
            <person name="Zhou H."/>
            <person name="Devos K.M."/>
            <person name="Bennetzen J.L."/>
            <person name="Unver T."/>
            <person name="Budak H."/>
            <person name="Gulick P.J."/>
            <person name="Galiba G."/>
            <person name="Kalapos B."/>
            <person name="Nelson D.R."/>
            <person name="Li P."/>
            <person name="You F.M."/>
            <person name="Luo M.C."/>
            <person name="Dvorak J."/>
        </authorList>
    </citation>
    <scope>NUCLEOTIDE SEQUENCE [LARGE SCALE GENOMIC DNA]</scope>
    <source>
        <strain evidence="2">cv. AL8/78</strain>
    </source>
</reference>
<dbReference type="Proteomes" id="UP000015105">
    <property type="component" value="Chromosome 6D"/>
</dbReference>
<protein>
    <recommendedName>
        <fullName evidence="1">PTBP1-like RNA recognition motif 2 domain-containing protein</fullName>
    </recommendedName>
</protein>
<dbReference type="STRING" id="200361.A0A453P3W6"/>
<sequence length="569" mass="62535">MSSDQVLSMVVEQAIYPITTDVVYSLFAPFGVEQLVVYPQTKSEDGELCVAVDVRFTSAHAAAHAFAYWDGRCIYYRCCRLQTWCATLDVLPAPASPSPTVVKDNRDTVVDLNNSTTAISSHDGKSVGSVNIPAAASTSTPPHVHDTSPKSSLKRDYRVPVVGTDEYTLVAAIPEVVTELAVFPGVPSTTKAQEVLEVIHGAPPAYITMAHITCSTDGSNQVIATNSVNKVTTNLVKPAVDLNDNEVEQLAAVRPTHSISTGTFCITEEVVPSGASTTDIDSKDGVGELDASFLISINTSHLVTNKVSSIKLMQLFVDHDVDLPPTRHHGLRIRPMPWPSLWGDLADGREVRPIPWPFPVKKFMEHPFQFVQLLDMTSSTFPVESCHAGELVGNRNVHCIQISSIEPLCLWSLQQNNVGSCHRKHAKLFSYNKQWPLEWGTCTIILAVGTHHSGLAPMVVNQFRRAKKHSAWNRMSGFGFQLIQCEPVLSFDLANITEQGQLTFLVSAEPSKCCEAGSKRVKFNTLSVFPNWSKHFQWKVAWPLSSKRKHLLAGLVLCHGRHLLALLTK</sequence>
<evidence type="ECO:0000259" key="1">
    <source>
        <dbReference type="Pfam" id="PF11835"/>
    </source>
</evidence>
<reference evidence="2" key="4">
    <citation type="submission" date="2019-03" db="UniProtKB">
        <authorList>
            <consortium name="EnsemblPlants"/>
        </authorList>
    </citation>
    <scope>IDENTIFICATION</scope>
</reference>
<dbReference type="EnsemblPlants" id="AET6Gv20596700.15">
    <property type="protein sequence ID" value="AET6Gv20596700.15"/>
    <property type="gene ID" value="AET6Gv20596700"/>
</dbReference>
<reference evidence="3" key="2">
    <citation type="journal article" date="2017" name="Nat. Plants">
        <title>The Aegilops tauschii genome reveals multiple impacts of transposons.</title>
        <authorList>
            <person name="Zhao G."/>
            <person name="Zou C."/>
            <person name="Li K."/>
            <person name="Wang K."/>
            <person name="Li T."/>
            <person name="Gao L."/>
            <person name="Zhang X."/>
            <person name="Wang H."/>
            <person name="Yang Z."/>
            <person name="Liu X."/>
            <person name="Jiang W."/>
            <person name="Mao L."/>
            <person name="Kong X."/>
            <person name="Jiao Y."/>
            <person name="Jia J."/>
        </authorList>
    </citation>
    <scope>NUCLEOTIDE SEQUENCE [LARGE SCALE GENOMIC DNA]</scope>
    <source>
        <strain evidence="3">cv. AL8/78</strain>
    </source>
</reference>
<dbReference type="InterPro" id="IPR012677">
    <property type="entry name" value="Nucleotide-bd_a/b_plait_sf"/>
</dbReference>
<dbReference type="Gramene" id="AET6Gv20596700.15">
    <property type="protein sequence ID" value="AET6Gv20596700.15"/>
    <property type="gene ID" value="AET6Gv20596700"/>
</dbReference>
<reference evidence="2" key="3">
    <citation type="journal article" date="2017" name="Nature">
        <title>Genome sequence of the progenitor of the wheat D genome Aegilops tauschii.</title>
        <authorList>
            <person name="Luo M.C."/>
            <person name="Gu Y.Q."/>
            <person name="Puiu D."/>
            <person name="Wang H."/>
            <person name="Twardziok S.O."/>
            <person name="Deal K.R."/>
            <person name="Huo N."/>
            <person name="Zhu T."/>
            <person name="Wang L."/>
            <person name="Wang Y."/>
            <person name="McGuire P.E."/>
            <person name="Liu S."/>
            <person name="Long H."/>
            <person name="Ramasamy R.K."/>
            <person name="Rodriguez J.C."/>
            <person name="Van S.L."/>
            <person name="Yuan L."/>
            <person name="Wang Z."/>
            <person name="Xia Z."/>
            <person name="Xiao L."/>
            <person name="Anderson O.D."/>
            <person name="Ouyang S."/>
            <person name="Liang Y."/>
            <person name="Zimin A.V."/>
            <person name="Pertea G."/>
            <person name="Qi P."/>
            <person name="Bennetzen J.L."/>
            <person name="Dai X."/>
            <person name="Dawson M.W."/>
            <person name="Muller H.G."/>
            <person name="Kugler K."/>
            <person name="Rivarola-Duarte L."/>
            <person name="Spannagl M."/>
            <person name="Mayer K.F.X."/>
            <person name="Lu F.H."/>
            <person name="Bevan M.W."/>
            <person name="Leroy P."/>
            <person name="Li P."/>
            <person name="You F.M."/>
            <person name="Sun Q."/>
            <person name="Liu Z."/>
            <person name="Lyons E."/>
            <person name="Wicker T."/>
            <person name="Salzberg S.L."/>
            <person name="Devos K.M."/>
            <person name="Dvorak J."/>
        </authorList>
    </citation>
    <scope>NUCLEOTIDE SEQUENCE [LARGE SCALE GENOMIC DNA]</scope>
    <source>
        <strain evidence="2">cv. AL8/78</strain>
    </source>
</reference>
<dbReference type="Pfam" id="PF11835">
    <property type="entry name" value="RRM_8"/>
    <property type="match status" value="1"/>
</dbReference>
<dbReference type="Gene3D" id="3.30.70.330">
    <property type="match status" value="1"/>
</dbReference>
<dbReference type="InterPro" id="IPR021790">
    <property type="entry name" value="PTBP1-like_RRM2"/>
</dbReference>